<dbReference type="PANTHER" id="PTHR30154:SF34">
    <property type="entry name" value="TRANSCRIPTIONAL REGULATOR AZLB"/>
    <property type="match status" value="1"/>
</dbReference>
<dbReference type="InterPro" id="IPR019888">
    <property type="entry name" value="Tscrpt_reg_AsnC-like"/>
</dbReference>
<dbReference type="InterPro" id="IPR000485">
    <property type="entry name" value="AsnC-type_HTH_dom"/>
</dbReference>
<dbReference type="PRINTS" id="PR00033">
    <property type="entry name" value="HTHASNC"/>
</dbReference>
<dbReference type="Gene3D" id="1.10.10.10">
    <property type="entry name" value="Winged helix-like DNA-binding domain superfamily/Winged helix DNA-binding domain"/>
    <property type="match status" value="1"/>
</dbReference>
<dbReference type="SUPFAM" id="SSF46785">
    <property type="entry name" value="Winged helix' DNA-binding domain"/>
    <property type="match status" value="1"/>
</dbReference>
<keyword evidence="3" id="KW-0804">Transcription</keyword>
<feature type="domain" description="HTH asnC-type" evidence="4">
    <location>
        <begin position="10"/>
        <end position="70"/>
    </location>
</feature>
<dbReference type="InterPro" id="IPR036388">
    <property type="entry name" value="WH-like_DNA-bd_sf"/>
</dbReference>
<gene>
    <name evidence="5" type="ORF">K7G82_05505</name>
</gene>
<keyword evidence="1" id="KW-0805">Transcription regulation</keyword>
<dbReference type="CDD" id="cd00090">
    <property type="entry name" value="HTH_ARSR"/>
    <property type="match status" value="1"/>
</dbReference>
<dbReference type="EMBL" id="JAINVV010000003">
    <property type="protein sequence ID" value="MBY8821737.1"/>
    <property type="molecule type" value="Genomic_DNA"/>
</dbReference>
<evidence type="ECO:0000256" key="1">
    <source>
        <dbReference type="ARBA" id="ARBA00023015"/>
    </source>
</evidence>
<comment type="caution">
    <text evidence="5">The sequence shown here is derived from an EMBL/GenBank/DDBJ whole genome shotgun (WGS) entry which is preliminary data.</text>
</comment>
<keyword evidence="6" id="KW-1185">Reference proteome</keyword>
<dbReference type="Proteomes" id="UP000706039">
    <property type="component" value="Unassembled WGS sequence"/>
</dbReference>
<dbReference type="PANTHER" id="PTHR30154">
    <property type="entry name" value="LEUCINE-RESPONSIVE REGULATORY PROTEIN"/>
    <property type="match status" value="1"/>
</dbReference>
<protein>
    <submittedName>
        <fullName evidence="5">Lrp/AsnC family transcriptional regulator</fullName>
    </submittedName>
</protein>
<dbReference type="InterPro" id="IPR036390">
    <property type="entry name" value="WH_DNA-bd_sf"/>
</dbReference>
<organism evidence="5 6">
    <name type="scientific">Sphingomonas colocasiae</name>
    <dbReference type="NCBI Taxonomy" id="1848973"/>
    <lineage>
        <taxon>Bacteria</taxon>
        <taxon>Pseudomonadati</taxon>
        <taxon>Pseudomonadota</taxon>
        <taxon>Alphaproteobacteria</taxon>
        <taxon>Sphingomonadales</taxon>
        <taxon>Sphingomonadaceae</taxon>
        <taxon>Sphingomonas</taxon>
    </lineage>
</organism>
<evidence type="ECO:0000313" key="5">
    <source>
        <dbReference type="EMBL" id="MBY8821737.1"/>
    </source>
</evidence>
<evidence type="ECO:0000313" key="6">
    <source>
        <dbReference type="Proteomes" id="UP000706039"/>
    </source>
</evidence>
<dbReference type="Pfam" id="PF01037">
    <property type="entry name" value="AsnC_trans_reg"/>
    <property type="match status" value="1"/>
</dbReference>
<dbReference type="InterPro" id="IPR011991">
    <property type="entry name" value="ArsR-like_HTH"/>
</dbReference>
<evidence type="ECO:0000259" key="4">
    <source>
        <dbReference type="PROSITE" id="PS50956"/>
    </source>
</evidence>
<dbReference type="SUPFAM" id="SSF54909">
    <property type="entry name" value="Dimeric alpha+beta barrel"/>
    <property type="match status" value="1"/>
</dbReference>
<dbReference type="InterPro" id="IPR011008">
    <property type="entry name" value="Dimeric_a/b-barrel"/>
</dbReference>
<dbReference type="SMART" id="SM00344">
    <property type="entry name" value="HTH_ASNC"/>
    <property type="match status" value="1"/>
</dbReference>
<dbReference type="InterPro" id="IPR019887">
    <property type="entry name" value="Tscrpt_reg_AsnC/Lrp_C"/>
</dbReference>
<name>A0ABS7PKC1_9SPHN</name>
<dbReference type="PROSITE" id="PS50956">
    <property type="entry name" value="HTH_ASNC_2"/>
    <property type="match status" value="1"/>
</dbReference>
<proteinExistence type="predicted"/>
<accession>A0ABS7PKC1</accession>
<evidence type="ECO:0000256" key="2">
    <source>
        <dbReference type="ARBA" id="ARBA00023125"/>
    </source>
</evidence>
<dbReference type="Pfam" id="PF13412">
    <property type="entry name" value="HTH_24"/>
    <property type="match status" value="1"/>
</dbReference>
<sequence>MKGSQLSISFDATDHAIVEQLRSNGRATNQQIAEALGLTATTVSTRIRRMEEANQLRVVAESDFSAHGYDLLLRVTIEVEGRPASDVARELAALPEVFAAHLVTGSYDIDLLVALHEIDELGPFLLDRIGAIRGIRCVTPSTIVDIVKYQFDVVPIEPEA</sequence>
<dbReference type="Gene3D" id="3.30.70.920">
    <property type="match status" value="1"/>
</dbReference>
<reference evidence="5 6" key="1">
    <citation type="submission" date="2021-08" db="EMBL/GenBank/DDBJ databases">
        <authorList>
            <person name="Tuo L."/>
        </authorList>
    </citation>
    <scope>NUCLEOTIDE SEQUENCE [LARGE SCALE GENOMIC DNA]</scope>
    <source>
        <strain evidence="5 6">JCM 31229</strain>
    </source>
</reference>
<evidence type="ECO:0000256" key="3">
    <source>
        <dbReference type="ARBA" id="ARBA00023163"/>
    </source>
</evidence>
<keyword evidence="2" id="KW-0238">DNA-binding</keyword>